<reference evidence="3 4" key="1">
    <citation type="submission" date="2016-11" db="EMBL/GenBank/DDBJ databases">
        <title>Trade-off between light-utilization and light-protection in marine flavobacteria.</title>
        <authorList>
            <person name="Kumagai Y."/>
        </authorList>
    </citation>
    <scope>NUCLEOTIDE SEQUENCE [LARGE SCALE GENOMIC DNA]</scope>
    <source>
        <strain evidence="3 4">ATCC 700397</strain>
    </source>
</reference>
<dbReference type="InterPro" id="IPR036291">
    <property type="entry name" value="NAD(P)-bd_dom_sf"/>
</dbReference>
<evidence type="ECO:0000313" key="3">
    <source>
        <dbReference type="EMBL" id="PQB06548.1"/>
    </source>
</evidence>
<feature type="domain" description="Gfo/Idh/MocA-like oxidoreductase N-terminal" evidence="1">
    <location>
        <begin position="2"/>
        <end position="118"/>
    </location>
</feature>
<proteinExistence type="predicted"/>
<dbReference type="PANTHER" id="PTHR43377:SF1">
    <property type="entry name" value="BILIVERDIN REDUCTASE A"/>
    <property type="match status" value="1"/>
</dbReference>
<feature type="domain" description="GFO/IDH/MocA-like oxidoreductase" evidence="2">
    <location>
        <begin position="156"/>
        <end position="216"/>
    </location>
</feature>
<dbReference type="InterPro" id="IPR051450">
    <property type="entry name" value="Gfo/Idh/MocA_Oxidoreductases"/>
</dbReference>
<evidence type="ECO:0000313" key="4">
    <source>
        <dbReference type="Proteomes" id="UP000239522"/>
    </source>
</evidence>
<dbReference type="SUPFAM" id="SSF55347">
    <property type="entry name" value="Glyceraldehyde-3-phosphate dehydrogenase-like, C-terminal domain"/>
    <property type="match status" value="1"/>
</dbReference>
<dbReference type="GO" id="GO:0000166">
    <property type="term" value="F:nucleotide binding"/>
    <property type="evidence" value="ECO:0007669"/>
    <property type="project" value="InterPro"/>
</dbReference>
<dbReference type="AlphaFoldDB" id="A0A2S7KVH8"/>
<keyword evidence="4" id="KW-1185">Reference proteome</keyword>
<dbReference type="Gene3D" id="3.40.50.720">
    <property type="entry name" value="NAD(P)-binding Rossmann-like Domain"/>
    <property type="match status" value="1"/>
</dbReference>
<dbReference type="InterPro" id="IPR000683">
    <property type="entry name" value="Gfo/Idh/MocA-like_OxRdtase_N"/>
</dbReference>
<name>A0A2S7KVH8_9FLAO</name>
<dbReference type="Gene3D" id="3.30.360.10">
    <property type="entry name" value="Dihydrodipicolinate Reductase, domain 2"/>
    <property type="match status" value="1"/>
</dbReference>
<dbReference type="Proteomes" id="UP000239522">
    <property type="component" value="Unassembled WGS sequence"/>
</dbReference>
<evidence type="ECO:0000259" key="1">
    <source>
        <dbReference type="Pfam" id="PF01408"/>
    </source>
</evidence>
<accession>A0A2S7KVH8</accession>
<dbReference type="Pfam" id="PF22725">
    <property type="entry name" value="GFO_IDH_MocA_C3"/>
    <property type="match status" value="1"/>
</dbReference>
<dbReference type="InterPro" id="IPR055170">
    <property type="entry name" value="GFO_IDH_MocA-like_dom"/>
</dbReference>
<protein>
    <submittedName>
        <fullName evidence="3">Oxidoreductase</fullName>
    </submittedName>
</protein>
<gene>
    <name evidence="3" type="ORF">BST83_04745</name>
</gene>
<organism evidence="3 4">
    <name type="scientific">Polaribacter filamentus</name>
    <dbReference type="NCBI Taxonomy" id="53483"/>
    <lineage>
        <taxon>Bacteria</taxon>
        <taxon>Pseudomonadati</taxon>
        <taxon>Bacteroidota</taxon>
        <taxon>Flavobacteriia</taxon>
        <taxon>Flavobacteriales</taxon>
        <taxon>Flavobacteriaceae</taxon>
    </lineage>
</organism>
<dbReference type="RefSeq" id="WP_104808800.1">
    <property type="nucleotide sequence ID" value="NZ_MQUA01000013.1"/>
</dbReference>
<dbReference type="PANTHER" id="PTHR43377">
    <property type="entry name" value="BILIVERDIN REDUCTASE A"/>
    <property type="match status" value="1"/>
</dbReference>
<dbReference type="EMBL" id="MQUA01000013">
    <property type="protein sequence ID" value="PQB06548.1"/>
    <property type="molecule type" value="Genomic_DNA"/>
</dbReference>
<sequence length="319" mass="35623">MLKVGVLGAGHLGKIHLRLLEQSKKYELVGFYDQDTINAQKVAEEFGYKLFASIDDLIDAVEVVDIVTPTLSHFDCAKKAIEKGCHIFIEKPIAKTVLEAEAIRTLASQYHVKGQVGHVERFNPAFIAAKGMIDNPMFIETHRLAEFNPRGTDVPVVLDLMIHDIDIILSVVKSKVKNVYASGISVISDTPDIANARIEFENGCVANLTASRISMKNMRKSRFFQKDAYISVDLLEKKAEVVRMKDVPENPDEFAMILQNAEGVKKQIYFDNPEIENNNAILDELETFADAIINKTEPIVSLRNGTDALRVAQMVIDSF</sequence>
<evidence type="ECO:0000259" key="2">
    <source>
        <dbReference type="Pfam" id="PF22725"/>
    </source>
</evidence>
<dbReference type="OrthoDB" id="9815825at2"/>
<comment type="caution">
    <text evidence="3">The sequence shown here is derived from an EMBL/GenBank/DDBJ whole genome shotgun (WGS) entry which is preliminary data.</text>
</comment>
<dbReference type="SUPFAM" id="SSF51735">
    <property type="entry name" value="NAD(P)-binding Rossmann-fold domains"/>
    <property type="match status" value="1"/>
</dbReference>
<dbReference type="Pfam" id="PF01408">
    <property type="entry name" value="GFO_IDH_MocA"/>
    <property type="match status" value="1"/>
</dbReference>